<comment type="caution">
    <text evidence="2">The sequence shown here is derived from an EMBL/GenBank/DDBJ whole genome shotgun (WGS) entry which is preliminary data.</text>
</comment>
<feature type="transmembrane region" description="Helical" evidence="1">
    <location>
        <begin position="36"/>
        <end position="58"/>
    </location>
</feature>
<evidence type="ECO:0000313" key="3">
    <source>
        <dbReference type="Proteomes" id="UP000805085"/>
    </source>
</evidence>
<keyword evidence="1" id="KW-0472">Membrane</keyword>
<keyword evidence="1" id="KW-0812">Transmembrane</keyword>
<dbReference type="Proteomes" id="UP000805085">
    <property type="component" value="Unassembled WGS sequence"/>
</dbReference>
<evidence type="ECO:0000313" key="2">
    <source>
        <dbReference type="EMBL" id="NRD23499.1"/>
    </source>
</evidence>
<keyword evidence="1" id="KW-1133">Transmembrane helix</keyword>
<gene>
    <name evidence="2" type="ORF">HNV10_09630</name>
</gene>
<keyword evidence="3" id="KW-1185">Reference proteome</keyword>
<accession>A0ABX2E5C6</accession>
<dbReference type="EMBL" id="JABRWQ010000004">
    <property type="protein sequence ID" value="NRD23499.1"/>
    <property type="molecule type" value="Genomic_DNA"/>
</dbReference>
<dbReference type="RefSeq" id="WP_173301140.1">
    <property type="nucleotide sequence ID" value="NZ_JABRWQ010000004.1"/>
</dbReference>
<reference evidence="2 3" key="1">
    <citation type="journal article" date="2015" name="Int. J. Syst. Evol. Microbiol.">
        <title>Winogradskyella litoriviva sp. nov., isolated from coastal seawater.</title>
        <authorList>
            <person name="Nedashkovskaya O.I."/>
            <person name="Kukhlevskiy A.D."/>
            <person name="Zhukova N.V."/>
            <person name="Kim S.J."/>
            <person name="Rhee S.K."/>
            <person name="Mikhailov V.V."/>
        </authorList>
    </citation>
    <scope>NUCLEOTIDE SEQUENCE [LARGE SCALE GENOMIC DNA]</scope>
    <source>
        <strain evidence="2 3">KMM6491</strain>
    </source>
</reference>
<protein>
    <submittedName>
        <fullName evidence="2">Uncharacterized protein</fullName>
    </submittedName>
</protein>
<sequence>MRTDNRNIKNKIISIYFILVVCAILFATVFKSLNLFQINTLYIIIGLFLAVLFVHFIARFFEYDSDGTNLIIKNKGLILADFVNYREHKIEIPKYKIEGFHICNYLVFKSLVLVVKYSDGSIVKERFNITLLKKKKIKYVRQSLKKIIKQNKKVKQG</sequence>
<name>A0ABX2E5C6_9FLAO</name>
<evidence type="ECO:0000256" key="1">
    <source>
        <dbReference type="SAM" id="Phobius"/>
    </source>
</evidence>
<proteinExistence type="predicted"/>
<feature type="transmembrane region" description="Helical" evidence="1">
    <location>
        <begin position="12"/>
        <end position="30"/>
    </location>
</feature>
<organism evidence="2 3">
    <name type="scientific">Winogradskyella litoriviva</name>
    <dbReference type="NCBI Taxonomy" id="1220182"/>
    <lineage>
        <taxon>Bacteria</taxon>
        <taxon>Pseudomonadati</taxon>
        <taxon>Bacteroidota</taxon>
        <taxon>Flavobacteriia</taxon>
        <taxon>Flavobacteriales</taxon>
        <taxon>Flavobacteriaceae</taxon>
        <taxon>Winogradskyella</taxon>
    </lineage>
</organism>